<accession>A0AAE0CTI0</accession>
<dbReference type="Pfam" id="PF03108">
    <property type="entry name" value="DBD_Tnp_Mut"/>
    <property type="match status" value="1"/>
</dbReference>
<evidence type="ECO:0000313" key="2">
    <source>
        <dbReference type="EMBL" id="KAK2662861.1"/>
    </source>
</evidence>
<evidence type="ECO:0000259" key="1">
    <source>
        <dbReference type="Pfam" id="PF03108"/>
    </source>
</evidence>
<keyword evidence="3" id="KW-1185">Reference proteome</keyword>
<evidence type="ECO:0000313" key="3">
    <source>
        <dbReference type="Proteomes" id="UP001280121"/>
    </source>
</evidence>
<reference evidence="2" key="1">
    <citation type="journal article" date="2023" name="Plant J.">
        <title>Genome sequences and population genomics provide insights into the demographic history, inbreeding, and mutation load of two 'living fossil' tree species of Dipteronia.</title>
        <authorList>
            <person name="Feng Y."/>
            <person name="Comes H.P."/>
            <person name="Chen J."/>
            <person name="Zhu S."/>
            <person name="Lu R."/>
            <person name="Zhang X."/>
            <person name="Li P."/>
            <person name="Qiu J."/>
            <person name="Olsen K.M."/>
            <person name="Qiu Y."/>
        </authorList>
    </citation>
    <scope>NUCLEOTIDE SEQUENCE</scope>
    <source>
        <strain evidence="2">KIB01</strain>
    </source>
</reference>
<dbReference type="Proteomes" id="UP001280121">
    <property type="component" value="Unassembled WGS sequence"/>
</dbReference>
<dbReference type="InterPro" id="IPR004332">
    <property type="entry name" value="Transposase_MuDR"/>
</dbReference>
<proteinExistence type="predicted"/>
<sequence length="226" mass="25329">MVYKVKSDGDEGNNGVGVGVDVNEGLFAEVNVGVDGVQTGEGVNTGEDVHNKVRIDGDHIDGDDEITNQCQTFDSKEEIRDIFRKYAIRECVTLGRIKNDLLRQTYVCKSDGCPWRAHGCRTIKKKSFIIKTLDDNHDCHRVYNNSVAKVKRITSRVEPLVKSNPIVSAKLLCDLLLERVNARILKNDQASRQLTIILAEDQEYELLSPDEMFAVKLKEYHCGCGS</sequence>
<comment type="caution">
    <text evidence="2">The sequence shown here is derived from an EMBL/GenBank/DDBJ whole genome shotgun (WGS) entry which is preliminary data.</text>
</comment>
<protein>
    <recommendedName>
        <fullName evidence="1">Transposase MuDR plant domain-containing protein</fullName>
    </recommendedName>
</protein>
<organism evidence="2 3">
    <name type="scientific">Dipteronia dyeriana</name>
    <dbReference type="NCBI Taxonomy" id="168575"/>
    <lineage>
        <taxon>Eukaryota</taxon>
        <taxon>Viridiplantae</taxon>
        <taxon>Streptophyta</taxon>
        <taxon>Embryophyta</taxon>
        <taxon>Tracheophyta</taxon>
        <taxon>Spermatophyta</taxon>
        <taxon>Magnoliopsida</taxon>
        <taxon>eudicotyledons</taxon>
        <taxon>Gunneridae</taxon>
        <taxon>Pentapetalae</taxon>
        <taxon>rosids</taxon>
        <taxon>malvids</taxon>
        <taxon>Sapindales</taxon>
        <taxon>Sapindaceae</taxon>
        <taxon>Hippocastanoideae</taxon>
        <taxon>Acereae</taxon>
        <taxon>Dipteronia</taxon>
    </lineage>
</organism>
<feature type="domain" description="Transposase MuDR plant" evidence="1">
    <location>
        <begin position="69"/>
        <end position="130"/>
    </location>
</feature>
<gene>
    <name evidence="2" type="ORF">Ddye_001435</name>
</gene>
<name>A0AAE0CTI0_9ROSI</name>
<dbReference type="AlphaFoldDB" id="A0AAE0CTI0"/>
<dbReference type="EMBL" id="JANJYI010000001">
    <property type="protein sequence ID" value="KAK2662861.1"/>
    <property type="molecule type" value="Genomic_DNA"/>
</dbReference>